<proteinExistence type="predicted"/>
<dbReference type="GO" id="GO:0015086">
    <property type="term" value="F:cadmium ion transmembrane transporter activity"/>
    <property type="evidence" value="ECO:0007669"/>
    <property type="project" value="TreeGrafter"/>
</dbReference>
<dbReference type="GO" id="GO:0005886">
    <property type="term" value="C:plasma membrane"/>
    <property type="evidence" value="ECO:0007669"/>
    <property type="project" value="TreeGrafter"/>
</dbReference>
<keyword evidence="6 7" id="KW-0472">Membrane</keyword>
<dbReference type="InterPro" id="IPR001046">
    <property type="entry name" value="NRAMP_fam"/>
</dbReference>
<dbReference type="GO" id="GO:0034755">
    <property type="term" value="P:iron ion transmembrane transport"/>
    <property type="evidence" value="ECO:0007669"/>
    <property type="project" value="TreeGrafter"/>
</dbReference>
<dbReference type="Pfam" id="PF01566">
    <property type="entry name" value="Nramp"/>
    <property type="match status" value="1"/>
</dbReference>
<feature type="transmembrane region" description="Helical" evidence="7">
    <location>
        <begin position="373"/>
        <end position="399"/>
    </location>
</feature>
<dbReference type="GO" id="GO:0015293">
    <property type="term" value="F:symporter activity"/>
    <property type="evidence" value="ECO:0007669"/>
    <property type="project" value="UniProtKB-KW"/>
</dbReference>
<evidence type="ECO:0000256" key="2">
    <source>
        <dbReference type="ARBA" id="ARBA00022448"/>
    </source>
</evidence>
<keyword evidence="5 7" id="KW-1133">Transmembrane helix</keyword>
<feature type="transmembrane region" description="Helical" evidence="7">
    <location>
        <begin position="420"/>
        <end position="440"/>
    </location>
</feature>
<evidence type="ECO:0000256" key="4">
    <source>
        <dbReference type="ARBA" id="ARBA00022847"/>
    </source>
</evidence>
<feature type="transmembrane region" description="Helical" evidence="7">
    <location>
        <begin position="327"/>
        <end position="353"/>
    </location>
</feature>
<keyword evidence="2" id="KW-0813">Transport</keyword>
<evidence type="ECO:0000256" key="1">
    <source>
        <dbReference type="ARBA" id="ARBA00004141"/>
    </source>
</evidence>
<dbReference type="AlphaFoldDB" id="A0A8B6M159"/>
<name>A0A8B6M159_METTU</name>
<feature type="transmembrane region" description="Helical" evidence="7">
    <location>
        <begin position="130"/>
        <end position="149"/>
    </location>
</feature>
<evidence type="ECO:0000256" key="3">
    <source>
        <dbReference type="ARBA" id="ARBA00022692"/>
    </source>
</evidence>
<feature type="transmembrane region" description="Helical" evidence="7">
    <location>
        <begin position="201"/>
        <end position="223"/>
    </location>
</feature>
<feature type="transmembrane region" description="Helical" evidence="7">
    <location>
        <begin position="170"/>
        <end position="189"/>
    </location>
</feature>
<protein>
    <submittedName>
        <fullName evidence="8">Natural resistance-associated macrophage protein</fullName>
    </submittedName>
</protein>
<keyword evidence="3 7" id="KW-0812">Transmembrane</keyword>
<evidence type="ECO:0000313" key="9">
    <source>
        <dbReference type="Proteomes" id="UP000485880"/>
    </source>
</evidence>
<feature type="transmembrane region" description="Helical" evidence="7">
    <location>
        <begin position="235"/>
        <end position="254"/>
    </location>
</feature>
<evidence type="ECO:0000256" key="7">
    <source>
        <dbReference type="SAM" id="Phobius"/>
    </source>
</evidence>
<reference evidence="8 9" key="1">
    <citation type="submission" date="2019-05" db="EMBL/GenBank/DDBJ databases">
        <authorList>
            <person name="Farhan Ul Haque M."/>
        </authorList>
    </citation>
    <scope>NUCLEOTIDE SEQUENCE [LARGE SCALE GENOMIC DNA]</scope>
    <source>
        <strain evidence="8">2</strain>
    </source>
</reference>
<dbReference type="GO" id="GO:0005384">
    <property type="term" value="F:manganese ion transmembrane transporter activity"/>
    <property type="evidence" value="ECO:0007669"/>
    <property type="project" value="TreeGrafter"/>
</dbReference>
<dbReference type="Proteomes" id="UP000485880">
    <property type="component" value="Unassembled WGS sequence"/>
</dbReference>
<feature type="transmembrane region" description="Helical" evidence="7">
    <location>
        <begin position="48"/>
        <end position="67"/>
    </location>
</feature>
<dbReference type="PANTHER" id="PTHR11706">
    <property type="entry name" value="SOLUTE CARRIER PROTEIN FAMILY 11 MEMBER"/>
    <property type="match status" value="1"/>
</dbReference>
<dbReference type="PANTHER" id="PTHR11706:SF33">
    <property type="entry name" value="NATURAL RESISTANCE-ASSOCIATED MACROPHAGE PROTEIN 2"/>
    <property type="match status" value="1"/>
</dbReference>
<keyword evidence="9" id="KW-1185">Reference proteome</keyword>
<feature type="transmembrane region" description="Helical" evidence="7">
    <location>
        <begin position="274"/>
        <end position="294"/>
    </location>
</feature>
<evidence type="ECO:0000313" key="8">
    <source>
        <dbReference type="EMBL" id="VTZ48113.1"/>
    </source>
</evidence>
<gene>
    <name evidence="8" type="ORF">MPC4_10063</name>
</gene>
<organism evidence="8 9">
    <name type="scientific">Methylocella tundrae</name>
    <dbReference type="NCBI Taxonomy" id="227605"/>
    <lineage>
        <taxon>Bacteria</taxon>
        <taxon>Pseudomonadati</taxon>
        <taxon>Pseudomonadota</taxon>
        <taxon>Alphaproteobacteria</taxon>
        <taxon>Hyphomicrobiales</taxon>
        <taxon>Beijerinckiaceae</taxon>
        <taxon>Methylocella</taxon>
    </lineage>
</organism>
<keyword evidence="4" id="KW-0769">Symport</keyword>
<sequence>MKASRAAGRDTRRLPQIRRSSNLTDAFSALLRYGVACRQSRARSKALALFRMDGLSGVALALLKVVYTMAVREKPMTDRADAALVEVHQVGLLGRIARALGPGLVTGAADDDPSGIATYSQVGAQFGYQLSWIMLFSYPLMAVTQAIAARIGLVTGRGIAQNLRRHYPRWLLRVVVLLLLVANVANLGADLGAMGSAVQLLAGGPALVYTIMLAGLCVLLEVFMSYATYASVLKWLTLTLFSYVVVVVAVDVPWGAALKATFVPEIVFDSQHAMAVVAVLGTTISPYLFFWQAAQEVEEQVRRATLPLYVMPSEAGLEMKRMSVDTWVGMGISNLISLFIIIATAATLHAHGITEIQTSSQAAEALRPIAGPLTFFIFALGIIGTGLLAVPVLAGSAAYAVCETFDWVEGLDHKVKDARAFYGVIALATFVGLCLNFIGIDPIKALYWSAVLNGVLAAPIMASMLLIADNKKIMGDFVLPWQMRAGGWFATLVMAVASIAFIVL</sequence>
<feature type="transmembrane region" description="Helical" evidence="7">
    <location>
        <begin position="487"/>
        <end position="503"/>
    </location>
</feature>
<evidence type="ECO:0000256" key="5">
    <source>
        <dbReference type="ARBA" id="ARBA00022989"/>
    </source>
</evidence>
<comment type="caution">
    <text evidence="8">The sequence shown here is derived from an EMBL/GenBank/DDBJ whole genome shotgun (WGS) entry which is preliminary data.</text>
</comment>
<dbReference type="NCBIfam" id="NF037982">
    <property type="entry name" value="Nramp_1"/>
    <property type="match status" value="1"/>
</dbReference>
<evidence type="ECO:0000256" key="6">
    <source>
        <dbReference type="ARBA" id="ARBA00023136"/>
    </source>
</evidence>
<comment type="subcellular location">
    <subcellularLocation>
        <location evidence="1">Membrane</location>
        <topology evidence="1">Multi-pass membrane protein</topology>
    </subcellularLocation>
</comment>
<feature type="transmembrane region" description="Helical" evidence="7">
    <location>
        <begin position="446"/>
        <end position="467"/>
    </location>
</feature>
<dbReference type="EMBL" id="CABFMQ020000001">
    <property type="protein sequence ID" value="VTZ48113.1"/>
    <property type="molecule type" value="Genomic_DNA"/>
</dbReference>
<accession>A0A8B6M159</accession>